<reference evidence="3 4" key="1">
    <citation type="submission" date="2016-10" db="EMBL/GenBank/DDBJ databases">
        <authorList>
            <person name="de Groot N.N."/>
        </authorList>
    </citation>
    <scope>NUCLEOTIDE SEQUENCE [LARGE SCALE GENOMIC DNA]</scope>
    <source>
        <strain evidence="3 4">CGMCC 4.6858</strain>
    </source>
</reference>
<keyword evidence="4" id="KW-1185">Reference proteome</keyword>
<dbReference type="Gene3D" id="3.40.50.150">
    <property type="entry name" value="Vaccinia Virus protein VP39"/>
    <property type="match status" value="1"/>
</dbReference>
<gene>
    <name evidence="3" type="ORF">SAMN05421872_108296</name>
</gene>
<name>A0A1G6VF96_9ACTN</name>
<evidence type="ECO:0000313" key="4">
    <source>
        <dbReference type="Proteomes" id="UP000199034"/>
    </source>
</evidence>
<dbReference type="Proteomes" id="UP000199034">
    <property type="component" value="Unassembled WGS sequence"/>
</dbReference>
<dbReference type="SUPFAM" id="SSF53335">
    <property type="entry name" value="S-adenosyl-L-methionine-dependent methyltransferases"/>
    <property type="match status" value="1"/>
</dbReference>
<dbReference type="PANTHER" id="PTHR43861:SF3">
    <property type="entry name" value="PUTATIVE (AFU_ORTHOLOGUE AFUA_2G14390)-RELATED"/>
    <property type="match status" value="1"/>
</dbReference>
<protein>
    <submittedName>
        <fullName evidence="3">Methyltransferase domain-containing protein</fullName>
    </submittedName>
</protein>
<accession>A0A1G6VF96</accession>
<dbReference type="Pfam" id="PF13649">
    <property type="entry name" value="Methyltransf_25"/>
    <property type="match status" value="1"/>
</dbReference>
<proteinExistence type="predicted"/>
<evidence type="ECO:0000256" key="1">
    <source>
        <dbReference type="ARBA" id="ARBA00022679"/>
    </source>
</evidence>
<dbReference type="InterPro" id="IPR041698">
    <property type="entry name" value="Methyltransf_25"/>
</dbReference>
<dbReference type="EMBL" id="FMZM01000008">
    <property type="protein sequence ID" value="SDD51687.1"/>
    <property type="molecule type" value="Genomic_DNA"/>
</dbReference>
<keyword evidence="1 3" id="KW-0808">Transferase</keyword>
<evidence type="ECO:0000259" key="2">
    <source>
        <dbReference type="Pfam" id="PF13649"/>
    </source>
</evidence>
<feature type="domain" description="Methyltransferase" evidence="2">
    <location>
        <begin position="39"/>
        <end position="131"/>
    </location>
</feature>
<dbReference type="STRING" id="1045774.SAMN05421872_108296"/>
<dbReference type="InterPro" id="IPR029063">
    <property type="entry name" value="SAM-dependent_MTases_sf"/>
</dbReference>
<keyword evidence="3" id="KW-0489">Methyltransferase</keyword>
<sequence length="203" mass="21994">MFTQEFWDERYAGSDRIWSGNPNRRLVEHVDGLRPGTALDVGCGEGADAVWLARHGWQVVGVDVSQVALDRAAEHAEQNGVGRQCRWQQVDLMAGGPLPEADLVSVHFLHLPDPQFERAYAAAAAAVRPGGTLLVGAHHPADIGTGLRNDRLAHLLFAPEKVTALLDPADWDVQVADAPTREETRDGATATVTDTVVRAVRRA</sequence>
<dbReference type="OrthoDB" id="9786503at2"/>
<dbReference type="CDD" id="cd02440">
    <property type="entry name" value="AdoMet_MTases"/>
    <property type="match status" value="1"/>
</dbReference>
<evidence type="ECO:0000313" key="3">
    <source>
        <dbReference type="EMBL" id="SDD51687.1"/>
    </source>
</evidence>
<dbReference type="PANTHER" id="PTHR43861">
    <property type="entry name" value="TRANS-ACONITATE 2-METHYLTRANSFERASE-RELATED"/>
    <property type="match status" value="1"/>
</dbReference>
<dbReference type="AlphaFoldDB" id="A0A1G6VF96"/>
<dbReference type="GO" id="GO:0032259">
    <property type="term" value="P:methylation"/>
    <property type="evidence" value="ECO:0007669"/>
    <property type="project" value="UniProtKB-KW"/>
</dbReference>
<organism evidence="3 4">
    <name type="scientific">Nocardioides lianchengensis</name>
    <dbReference type="NCBI Taxonomy" id="1045774"/>
    <lineage>
        <taxon>Bacteria</taxon>
        <taxon>Bacillati</taxon>
        <taxon>Actinomycetota</taxon>
        <taxon>Actinomycetes</taxon>
        <taxon>Propionibacteriales</taxon>
        <taxon>Nocardioidaceae</taxon>
        <taxon>Nocardioides</taxon>
    </lineage>
</organism>
<dbReference type="GO" id="GO:0008168">
    <property type="term" value="F:methyltransferase activity"/>
    <property type="evidence" value="ECO:0007669"/>
    <property type="project" value="UniProtKB-KW"/>
</dbReference>